<feature type="region of interest" description="Disordered" evidence="1">
    <location>
        <begin position="1"/>
        <end position="33"/>
    </location>
</feature>
<dbReference type="Gramene" id="TuG1812G0700002815.01.T03">
    <property type="protein sequence ID" value="TuG1812G0700002815.01.T03"/>
    <property type="gene ID" value="TuG1812G0700002815.01"/>
</dbReference>
<evidence type="ECO:0000313" key="2">
    <source>
        <dbReference type="EnsemblPlants" id="TuG1812G0700002815.01.T04"/>
    </source>
</evidence>
<reference evidence="3" key="1">
    <citation type="journal article" date="2013" name="Nature">
        <title>Draft genome of the wheat A-genome progenitor Triticum urartu.</title>
        <authorList>
            <person name="Ling H.Q."/>
            <person name="Zhao S."/>
            <person name="Liu D."/>
            <person name="Wang J."/>
            <person name="Sun H."/>
            <person name="Zhang C."/>
            <person name="Fan H."/>
            <person name="Li D."/>
            <person name="Dong L."/>
            <person name="Tao Y."/>
            <person name="Gao C."/>
            <person name="Wu H."/>
            <person name="Li Y."/>
            <person name="Cui Y."/>
            <person name="Guo X."/>
            <person name="Zheng S."/>
            <person name="Wang B."/>
            <person name="Yu K."/>
            <person name="Liang Q."/>
            <person name="Yang W."/>
            <person name="Lou X."/>
            <person name="Chen J."/>
            <person name="Feng M."/>
            <person name="Jian J."/>
            <person name="Zhang X."/>
            <person name="Luo G."/>
            <person name="Jiang Y."/>
            <person name="Liu J."/>
            <person name="Wang Z."/>
            <person name="Sha Y."/>
            <person name="Zhang B."/>
            <person name="Wu H."/>
            <person name="Tang D."/>
            <person name="Shen Q."/>
            <person name="Xue P."/>
            <person name="Zou S."/>
            <person name="Wang X."/>
            <person name="Liu X."/>
            <person name="Wang F."/>
            <person name="Yang Y."/>
            <person name="An X."/>
            <person name="Dong Z."/>
            <person name="Zhang K."/>
            <person name="Zhang X."/>
            <person name="Luo M.C."/>
            <person name="Dvorak J."/>
            <person name="Tong Y."/>
            <person name="Wang J."/>
            <person name="Yang H."/>
            <person name="Li Z."/>
            <person name="Wang D."/>
            <person name="Zhang A."/>
            <person name="Wang J."/>
        </authorList>
    </citation>
    <scope>NUCLEOTIDE SEQUENCE</scope>
    <source>
        <strain evidence="3">cv. G1812</strain>
    </source>
</reference>
<protein>
    <submittedName>
        <fullName evidence="2">Uncharacterized protein</fullName>
    </submittedName>
</protein>
<dbReference type="EnsemblPlants" id="TuG1812G0700002815.01.T04">
    <property type="protein sequence ID" value="TuG1812G0700002815.01.T04"/>
    <property type="gene ID" value="TuG1812G0700002815.01"/>
</dbReference>
<dbReference type="Gramene" id="TuG1812G0700002815.01.T04">
    <property type="protein sequence ID" value="TuG1812G0700002815.01.T04"/>
    <property type="gene ID" value="TuG1812G0700002815.01"/>
</dbReference>
<sequence>MAIPATYPTRGGREEKSQSNPPIRGNHGRLRFL</sequence>
<proteinExistence type="predicted"/>
<evidence type="ECO:0000313" key="3">
    <source>
        <dbReference type="Proteomes" id="UP000015106"/>
    </source>
</evidence>
<evidence type="ECO:0000256" key="1">
    <source>
        <dbReference type="SAM" id="MobiDB-lite"/>
    </source>
</evidence>
<accession>A0A8R7R3U4</accession>
<keyword evidence="3" id="KW-1185">Reference proteome</keyword>
<reference evidence="2" key="2">
    <citation type="submission" date="2018-03" db="EMBL/GenBank/DDBJ databases">
        <title>The Triticum urartu genome reveals the dynamic nature of wheat genome evolution.</title>
        <authorList>
            <person name="Ling H."/>
            <person name="Ma B."/>
            <person name="Shi X."/>
            <person name="Liu H."/>
            <person name="Dong L."/>
            <person name="Sun H."/>
            <person name="Cao Y."/>
            <person name="Gao Q."/>
            <person name="Zheng S."/>
            <person name="Li Y."/>
            <person name="Yu Y."/>
            <person name="Du H."/>
            <person name="Qi M."/>
            <person name="Li Y."/>
            <person name="Yu H."/>
            <person name="Cui Y."/>
            <person name="Wang N."/>
            <person name="Chen C."/>
            <person name="Wu H."/>
            <person name="Zhao Y."/>
            <person name="Zhang J."/>
            <person name="Li Y."/>
            <person name="Zhou W."/>
            <person name="Zhang B."/>
            <person name="Hu W."/>
            <person name="Eijk M."/>
            <person name="Tang J."/>
            <person name="Witsenboer H."/>
            <person name="Zhao S."/>
            <person name="Li Z."/>
            <person name="Zhang A."/>
            <person name="Wang D."/>
            <person name="Liang C."/>
        </authorList>
    </citation>
    <scope>NUCLEOTIDE SEQUENCE [LARGE SCALE GENOMIC DNA]</scope>
    <source>
        <strain evidence="2">cv. G1812</strain>
    </source>
</reference>
<dbReference type="AlphaFoldDB" id="A0A8R7R3U4"/>
<reference evidence="2" key="3">
    <citation type="submission" date="2022-06" db="UniProtKB">
        <authorList>
            <consortium name="EnsemblPlants"/>
        </authorList>
    </citation>
    <scope>IDENTIFICATION</scope>
</reference>
<organism evidence="2 3">
    <name type="scientific">Triticum urartu</name>
    <name type="common">Red wild einkorn</name>
    <name type="synonym">Crithodium urartu</name>
    <dbReference type="NCBI Taxonomy" id="4572"/>
    <lineage>
        <taxon>Eukaryota</taxon>
        <taxon>Viridiplantae</taxon>
        <taxon>Streptophyta</taxon>
        <taxon>Embryophyta</taxon>
        <taxon>Tracheophyta</taxon>
        <taxon>Spermatophyta</taxon>
        <taxon>Magnoliopsida</taxon>
        <taxon>Liliopsida</taxon>
        <taxon>Poales</taxon>
        <taxon>Poaceae</taxon>
        <taxon>BOP clade</taxon>
        <taxon>Pooideae</taxon>
        <taxon>Triticodae</taxon>
        <taxon>Triticeae</taxon>
        <taxon>Triticinae</taxon>
        <taxon>Triticum</taxon>
    </lineage>
</organism>
<dbReference type="Proteomes" id="UP000015106">
    <property type="component" value="Chromosome 7"/>
</dbReference>
<dbReference type="EnsemblPlants" id="TuG1812G0700002815.01.T03">
    <property type="protein sequence ID" value="TuG1812G0700002815.01.T03"/>
    <property type="gene ID" value="TuG1812G0700002815.01"/>
</dbReference>
<name>A0A8R7R3U4_TRIUA</name>